<comment type="caution">
    <text evidence="1">The sequence shown here is derived from an EMBL/GenBank/DDBJ whole genome shotgun (WGS) entry which is preliminary data.</text>
</comment>
<reference evidence="1" key="1">
    <citation type="submission" date="2023-07" db="EMBL/GenBank/DDBJ databases">
        <title>Sorghum-associated microbial communities from plants grown in Nebraska, USA.</title>
        <authorList>
            <person name="Schachtman D."/>
        </authorList>
    </citation>
    <scope>NUCLEOTIDE SEQUENCE</scope>
    <source>
        <strain evidence="1">2697</strain>
    </source>
</reference>
<evidence type="ECO:0000313" key="2">
    <source>
        <dbReference type="Proteomes" id="UP001246858"/>
    </source>
</evidence>
<dbReference type="EMBL" id="JAVDTF010000003">
    <property type="protein sequence ID" value="MDR6784582.1"/>
    <property type="molecule type" value="Genomic_DNA"/>
</dbReference>
<dbReference type="Proteomes" id="UP001246858">
    <property type="component" value="Unassembled WGS sequence"/>
</dbReference>
<evidence type="ECO:0000313" key="1">
    <source>
        <dbReference type="EMBL" id="MDR6784582.1"/>
    </source>
</evidence>
<organism evidence="1 2">
    <name type="scientific">Pedobacter africanus</name>
    <dbReference type="NCBI Taxonomy" id="151894"/>
    <lineage>
        <taxon>Bacteria</taxon>
        <taxon>Pseudomonadati</taxon>
        <taxon>Bacteroidota</taxon>
        <taxon>Sphingobacteriia</taxon>
        <taxon>Sphingobacteriales</taxon>
        <taxon>Sphingobacteriaceae</taxon>
        <taxon>Pedobacter</taxon>
    </lineage>
</organism>
<protein>
    <submittedName>
        <fullName evidence="1">(2Fe-2S) ferredoxin</fullName>
    </submittedName>
</protein>
<name>A0ACC6KZL5_9SPHI</name>
<gene>
    <name evidence="1" type="ORF">J2X78_003156</name>
</gene>
<keyword evidence="2" id="KW-1185">Reference proteome</keyword>
<proteinExistence type="predicted"/>
<sequence>MQQEKQEPTLIIDSPDGSQLRIYQDLSESYVKEVVNEFIKHKGGVIRKPGIDCK</sequence>
<accession>A0ACC6KZL5</accession>